<evidence type="ECO:0000313" key="2">
    <source>
        <dbReference type="RefSeq" id="XP_026291606.1"/>
    </source>
</evidence>
<dbReference type="Proteomes" id="UP000504606">
    <property type="component" value="Unplaced"/>
</dbReference>
<gene>
    <name evidence="2" type="primary">LOC113216099</name>
</gene>
<protein>
    <submittedName>
        <fullName evidence="2">Uncharacterized protein LOC113216099</fullName>
    </submittedName>
</protein>
<dbReference type="Pfam" id="PF11111">
    <property type="entry name" value="CENP-M"/>
    <property type="match status" value="1"/>
</dbReference>
<sequence length="184" mass="20758">MAGFVHFCQSSDISLSLLLVADNGAHLKSLLNGFQEVRNQNENCFKVYSCESVSQVLKVLEPPQVDFVAFCVNLKRLNALTEIEESILRLDRAFLLDRICLICDSSQSVGSLMPKIVHLKHKYQLHVLWGNLESKPEEVGNRLSRLASAVCGITSGFPIITHRSWHERLRQQDDFSSIPSDITF</sequence>
<keyword evidence="1" id="KW-1185">Reference proteome</keyword>
<reference evidence="2" key="1">
    <citation type="submission" date="2025-08" db="UniProtKB">
        <authorList>
            <consortium name="RefSeq"/>
        </authorList>
    </citation>
    <scope>IDENTIFICATION</scope>
    <source>
        <tissue evidence="2">Whole organism</tissue>
    </source>
</reference>
<proteinExistence type="predicted"/>
<accession>A0A6J1TLA9</accession>
<dbReference type="GeneID" id="113216099"/>
<dbReference type="OrthoDB" id="8110633at2759"/>
<dbReference type="AlphaFoldDB" id="A0A6J1TLA9"/>
<evidence type="ECO:0000313" key="1">
    <source>
        <dbReference type="Proteomes" id="UP000504606"/>
    </source>
</evidence>
<dbReference type="InterPro" id="IPR020987">
    <property type="entry name" value="Centromere_Cenp-M"/>
</dbReference>
<organism evidence="1 2">
    <name type="scientific">Frankliniella occidentalis</name>
    <name type="common">Western flower thrips</name>
    <name type="synonym">Euthrips occidentalis</name>
    <dbReference type="NCBI Taxonomy" id="133901"/>
    <lineage>
        <taxon>Eukaryota</taxon>
        <taxon>Metazoa</taxon>
        <taxon>Ecdysozoa</taxon>
        <taxon>Arthropoda</taxon>
        <taxon>Hexapoda</taxon>
        <taxon>Insecta</taxon>
        <taxon>Pterygota</taxon>
        <taxon>Neoptera</taxon>
        <taxon>Paraneoptera</taxon>
        <taxon>Thysanoptera</taxon>
        <taxon>Terebrantia</taxon>
        <taxon>Thripoidea</taxon>
        <taxon>Thripidae</taxon>
        <taxon>Frankliniella</taxon>
    </lineage>
</organism>
<dbReference type="Gene3D" id="3.40.50.300">
    <property type="entry name" value="P-loop containing nucleotide triphosphate hydrolases"/>
    <property type="match status" value="1"/>
</dbReference>
<dbReference type="KEGG" id="foc:113216099"/>
<dbReference type="RefSeq" id="XP_026291606.1">
    <property type="nucleotide sequence ID" value="XM_026435821.2"/>
</dbReference>
<name>A0A6J1TLA9_FRAOC</name>
<dbReference type="InterPro" id="IPR027417">
    <property type="entry name" value="P-loop_NTPase"/>
</dbReference>